<dbReference type="GO" id="GO:0016776">
    <property type="term" value="F:phosphotransferase activity, phosphate group as acceptor"/>
    <property type="evidence" value="ECO:0007669"/>
    <property type="project" value="TreeGrafter"/>
</dbReference>
<dbReference type="Proteomes" id="UP000077852">
    <property type="component" value="Unassembled WGS sequence"/>
</dbReference>
<feature type="transmembrane region" description="Helical" evidence="8">
    <location>
        <begin position="26"/>
        <end position="48"/>
    </location>
</feature>
<keyword evidence="7 8" id="KW-0472">Membrane</keyword>
<evidence type="ECO:0000256" key="1">
    <source>
        <dbReference type="ARBA" id="ARBA00004429"/>
    </source>
</evidence>
<evidence type="ECO:0000259" key="10">
    <source>
        <dbReference type="Pfam" id="PF08019"/>
    </source>
</evidence>
<evidence type="ECO:0000256" key="8">
    <source>
        <dbReference type="SAM" id="Phobius"/>
    </source>
</evidence>
<reference evidence="11 12" key="1">
    <citation type="submission" date="2016-03" db="EMBL/GenBank/DDBJ databases">
        <title>Genome sequence of Variovorax paradoxus KB5.</title>
        <authorList>
            <person name="Jeong H."/>
            <person name="Hong C.E."/>
            <person name="Jo S.H."/>
            <person name="Park J.M."/>
        </authorList>
    </citation>
    <scope>NUCLEOTIDE SEQUENCE [LARGE SCALE GENOMIC DNA]</scope>
    <source>
        <strain evidence="11 12">KB5</strain>
    </source>
</reference>
<dbReference type="GO" id="GO:0005886">
    <property type="term" value="C:plasma membrane"/>
    <property type="evidence" value="ECO:0007669"/>
    <property type="project" value="UniProtKB-SubCell"/>
</dbReference>
<dbReference type="SUPFAM" id="SSF53649">
    <property type="entry name" value="Alkaline phosphatase-like"/>
    <property type="match status" value="1"/>
</dbReference>
<evidence type="ECO:0008006" key="13">
    <source>
        <dbReference type="Google" id="ProtNLM"/>
    </source>
</evidence>
<feature type="domain" description="Sulfatase N-terminal" evidence="9">
    <location>
        <begin position="218"/>
        <end position="505"/>
    </location>
</feature>
<dbReference type="Pfam" id="PF08019">
    <property type="entry name" value="EptA_B_N"/>
    <property type="match status" value="1"/>
</dbReference>
<dbReference type="InterPro" id="IPR012549">
    <property type="entry name" value="EptA-like_N"/>
</dbReference>
<dbReference type="PANTHER" id="PTHR30443">
    <property type="entry name" value="INNER MEMBRANE PROTEIN"/>
    <property type="match status" value="1"/>
</dbReference>
<evidence type="ECO:0000313" key="11">
    <source>
        <dbReference type="EMBL" id="OAK63653.1"/>
    </source>
</evidence>
<evidence type="ECO:0000256" key="4">
    <source>
        <dbReference type="ARBA" id="ARBA00022679"/>
    </source>
</evidence>
<comment type="subcellular location">
    <subcellularLocation>
        <location evidence="1">Cell inner membrane</location>
        <topology evidence="1">Multi-pass membrane protein</topology>
    </subcellularLocation>
</comment>
<dbReference type="CDD" id="cd16017">
    <property type="entry name" value="LptA"/>
    <property type="match status" value="1"/>
</dbReference>
<keyword evidence="6 8" id="KW-1133">Transmembrane helix</keyword>
<sequence>MGTASWIVAVENFSFWKTFASAQDGWSAATLASTVGLGIFLALLFAALLRPFVAGRVGAILLCVLLIVSASVSHYLDAWGVLFDKGLVRNMVETDTREVRELLSLPAFVDVFWRGILPAALLWFVGIRRAEWKRSTIHTALLGVVAAGVAGALLATSYGTLASTFRNHRELRFQLVPTNYINAVYGYLKGEDLTSGAILQIAPDARRIPSLSARPLVLVLIVGETARAANFSLGGYARETNAALANRDILYFQNVVSCGTDTATSLPCMFSELGAEDFSVRKARERENALDVLLRTGVSVQWLDNNSGCKGVCARVPTQQMPTSGIDGLCGEDACQDEILVRSLEERLKEVKQDTAIVLHQMGSHGPAYYRRYPGPGKFQPTCDTNRIQSCDRQALVNTYDNTIEYTSQNIARIVEAARARAPAMDIAVLYISDHGESLGERNIYLHGLPSMLAPSEQTHVPMLAWLPAQTQERLKLPISCLASVAGQKYSHDNLFSTLLGFFGVATAAYRSDLDVLAIARASRACGNAPQRLTLK</sequence>
<dbReference type="GO" id="GO:0009244">
    <property type="term" value="P:lipopolysaccharide core region biosynthetic process"/>
    <property type="evidence" value="ECO:0007669"/>
    <property type="project" value="TreeGrafter"/>
</dbReference>
<dbReference type="AlphaFoldDB" id="A0AA91DQD1"/>
<evidence type="ECO:0000256" key="5">
    <source>
        <dbReference type="ARBA" id="ARBA00022692"/>
    </source>
</evidence>
<gene>
    <name evidence="11" type="ORF">A3K87_16345</name>
</gene>
<evidence type="ECO:0000256" key="7">
    <source>
        <dbReference type="ARBA" id="ARBA00023136"/>
    </source>
</evidence>
<dbReference type="InterPro" id="IPR017850">
    <property type="entry name" value="Alkaline_phosphatase_core_sf"/>
</dbReference>
<keyword evidence="5 8" id="KW-0812">Transmembrane</keyword>
<dbReference type="Pfam" id="PF00884">
    <property type="entry name" value="Sulfatase"/>
    <property type="match status" value="1"/>
</dbReference>
<dbReference type="PANTHER" id="PTHR30443:SF0">
    <property type="entry name" value="PHOSPHOETHANOLAMINE TRANSFERASE EPTA"/>
    <property type="match status" value="1"/>
</dbReference>
<dbReference type="NCBIfam" id="NF028537">
    <property type="entry name" value="P_eth_NH2_trans"/>
    <property type="match status" value="1"/>
</dbReference>
<dbReference type="EMBL" id="LVHG01000044">
    <property type="protein sequence ID" value="OAK63653.1"/>
    <property type="molecule type" value="Genomic_DNA"/>
</dbReference>
<dbReference type="InterPro" id="IPR000917">
    <property type="entry name" value="Sulfatase_N"/>
</dbReference>
<feature type="transmembrane region" description="Helical" evidence="8">
    <location>
        <begin position="137"/>
        <end position="159"/>
    </location>
</feature>
<protein>
    <recommendedName>
        <fullName evidence="13">Phosphoethanolamine transferase</fullName>
    </recommendedName>
</protein>
<dbReference type="InterPro" id="IPR058130">
    <property type="entry name" value="PEA_transf_C"/>
</dbReference>
<proteinExistence type="predicted"/>
<feature type="transmembrane region" description="Helical" evidence="8">
    <location>
        <begin position="60"/>
        <end position="82"/>
    </location>
</feature>
<keyword evidence="2" id="KW-1003">Cell membrane</keyword>
<evidence type="ECO:0000259" key="9">
    <source>
        <dbReference type="Pfam" id="PF00884"/>
    </source>
</evidence>
<feature type="domain" description="Phosphoethanolamine transferase N-terminal" evidence="10">
    <location>
        <begin position="42"/>
        <end position="189"/>
    </location>
</feature>
<evidence type="ECO:0000256" key="3">
    <source>
        <dbReference type="ARBA" id="ARBA00022519"/>
    </source>
</evidence>
<keyword evidence="3" id="KW-0997">Cell inner membrane</keyword>
<evidence type="ECO:0000256" key="6">
    <source>
        <dbReference type="ARBA" id="ARBA00022989"/>
    </source>
</evidence>
<keyword evidence="4" id="KW-0808">Transferase</keyword>
<organism evidence="11 12">
    <name type="scientific">Variovorax paradoxus</name>
    <dbReference type="NCBI Taxonomy" id="34073"/>
    <lineage>
        <taxon>Bacteria</taxon>
        <taxon>Pseudomonadati</taxon>
        <taxon>Pseudomonadota</taxon>
        <taxon>Betaproteobacteria</taxon>
        <taxon>Burkholderiales</taxon>
        <taxon>Comamonadaceae</taxon>
        <taxon>Variovorax</taxon>
    </lineage>
</organism>
<evidence type="ECO:0000256" key="2">
    <source>
        <dbReference type="ARBA" id="ARBA00022475"/>
    </source>
</evidence>
<accession>A0AA91DQD1</accession>
<comment type="caution">
    <text evidence="11">The sequence shown here is derived from an EMBL/GenBank/DDBJ whole genome shotgun (WGS) entry which is preliminary data.</text>
</comment>
<evidence type="ECO:0000313" key="12">
    <source>
        <dbReference type="Proteomes" id="UP000077852"/>
    </source>
</evidence>
<dbReference type="InterPro" id="IPR040423">
    <property type="entry name" value="PEA_transferase"/>
</dbReference>
<dbReference type="Gene3D" id="3.40.720.10">
    <property type="entry name" value="Alkaline Phosphatase, subunit A"/>
    <property type="match status" value="1"/>
</dbReference>
<name>A0AA91DQD1_VARPD</name>
<feature type="transmembrane region" description="Helical" evidence="8">
    <location>
        <begin position="102"/>
        <end position="125"/>
    </location>
</feature>